<dbReference type="RefSeq" id="WP_379598069.1">
    <property type="nucleotide sequence ID" value="NZ_JBHUDE010000126.1"/>
</dbReference>
<accession>A0ABW4HV70</accession>
<keyword evidence="1" id="KW-0175">Coiled coil</keyword>
<proteinExistence type="predicted"/>
<comment type="caution">
    <text evidence="2">The sequence shown here is derived from an EMBL/GenBank/DDBJ whole genome shotgun (WGS) entry which is preliminary data.</text>
</comment>
<dbReference type="Proteomes" id="UP001597221">
    <property type="component" value="Unassembled WGS sequence"/>
</dbReference>
<dbReference type="EMBL" id="JBHUDE010000126">
    <property type="protein sequence ID" value="MFD1608689.1"/>
    <property type="molecule type" value="Genomic_DNA"/>
</dbReference>
<protein>
    <recommendedName>
        <fullName evidence="4">Flagellar FliJ protein</fullName>
    </recommendedName>
</protein>
<keyword evidence="3" id="KW-1185">Reference proteome</keyword>
<gene>
    <name evidence="2" type="ORF">ACFSBH_13770</name>
</gene>
<evidence type="ECO:0000256" key="1">
    <source>
        <dbReference type="SAM" id="Coils"/>
    </source>
</evidence>
<evidence type="ECO:0008006" key="4">
    <source>
        <dbReference type="Google" id="ProtNLM"/>
    </source>
</evidence>
<organism evidence="2 3">
    <name type="scientific">Oceanobacillus luteolus</name>
    <dbReference type="NCBI Taxonomy" id="1274358"/>
    <lineage>
        <taxon>Bacteria</taxon>
        <taxon>Bacillati</taxon>
        <taxon>Bacillota</taxon>
        <taxon>Bacilli</taxon>
        <taxon>Bacillales</taxon>
        <taxon>Bacillaceae</taxon>
        <taxon>Oceanobacillus</taxon>
    </lineage>
</organism>
<sequence length="147" mass="17793">MSSVNLNQKVAPKTLNKYNERMNLYLQTGRITKKGEIFELLYQDHMEVERKRLFLETCNELSKELFITLERAQNLLIQETEYFILQKERMRREYEERIAAKDLNIRNLEDSMQKYKMDLEEKIVENAEIRKGMERLQKANDRKNRVG</sequence>
<evidence type="ECO:0000313" key="3">
    <source>
        <dbReference type="Proteomes" id="UP001597221"/>
    </source>
</evidence>
<name>A0ABW4HV70_9BACI</name>
<feature type="coiled-coil region" evidence="1">
    <location>
        <begin position="91"/>
        <end position="139"/>
    </location>
</feature>
<reference evidence="3" key="1">
    <citation type="journal article" date="2019" name="Int. J. Syst. Evol. Microbiol.">
        <title>The Global Catalogue of Microorganisms (GCM) 10K type strain sequencing project: providing services to taxonomists for standard genome sequencing and annotation.</title>
        <authorList>
            <consortium name="The Broad Institute Genomics Platform"/>
            <consortium name="The Broad Institute Genome Sequencing Center for Infectious Disease"/>
            <person name="Wu L."/>
            <person name="Ma J."/>
        </authorList>
    </citation>
    <scope>NUCLEOTIDE SEQUENCE [LARGE SCALE GENOMIC DNA]</scope>
    <source>
        <strain evidence="3">CGMCC 1.12376</strain>
    </source>
</reference>
<evidence type="ECO:0000313" key="2">
    <source>
        <dbReference type="EMBL" id="MFD1608689.1"/>
    </source>
</evidence>